<reference evidence="8 9" key="1">
    <citation type="submission" date="2020-01" db="EMBL/GenBank/DDBJ databases">
        <title>Insect and environment-associated Actinomycetes.</title>
        <authorList>
            <person name="Currrie C."/>
            <person name="Chevrette M."/>
            <person name="Carlson C."/>
            <person name="Stubbendieck R."/>
            <person name="Wendt-Pienkowski E."/>
        </authorList>
    </citation>
    <scope>NUCLEOTIDE SEQUENCE [LARGE SCALE GENOMIC DNA]</scope>
    <source>
        <strain evidence="8 9">SID8386</strain>
    </source>
</reference>
<feature type="transmembrane region" description="Helical" evidence="7">
    <location>
        <begin position="249"/>
        <end position="273"/>
    </location>
</feature>
<evidence type="ECO:0000313" key="9">
    <source>
        <dbReference type="Proteomes" id="UP000470404"/>
    </source>
</evidence>
<feature type="transmembrane region" description="Helical" evidence="7">
    <location>
        <begin position="173"/>
        <end position="193"/>
    </location>
</feature>
<feature type="transmembrane region" description="Helical" evidence="7">
    <location>
        <begin position="214"/>
        <end position="237"/>
    </location>
</feature>
<feature type="transmembrane region" description="Helical" evidence="7">
    <location>
        <begin position="347"/>
        <end position="366"/>
    </location>
</feature>
<evidence type="ECO:0000256" key="6">
    <source>
        <dbReference type="SAM" id="MobiDB-lite"/>
    </source>
</evidence>
<keyword evidence="5 7" id="KW-0472">Membrane</keyword>
<keyword evidence="9" id="KW-1185">Reference proteome</keyword>
<feature type="transmembrane region" description="Helical" evidence="7">
    <location>
        <begin position="285"/>
        <end position="304"/>
    </location>
</feature>
<dbReference type="EMBL" id="JAAGNC010000189">
    <property type="protein sequence ID" value="NEC61227.1"/>
    <property type="molecule type" value="Genomic_DNA"/>
</dbReference>
<gene>
    <name evidence="8" type="ORF">G3I59_37915</name>
</gene>
<comment type="caution">
    <text evidence="8">The sequence shown here is derived from an EMBL/GenBank/DDBJ whole genome shotgun (WGS) entry which is preliminary data.</text>
</comment>
<organism evidence="8 9">
    <name type="scientific">Amycolatopsis rubida</name>
    <dbReference type="NCBI Taxonomy" id="112413"/>
    <lineage>
        <taxon>Bacteria</taxon>
        <taxon>Bacillati</taxon>
        <taxon>Actinomycetota</taxon>
        <taxon>Actinomycetes</taxon>
        <taxon>Pseudonocardiales</taxon>
        <taxon>Pseudonocardiaceae</taxon>
        <taxon>Amycolatopsis</taxon>
    </lineage>
</organism>
<comment type="subcellular location">
    <subcellularLocation>
        <location evidence="1">Cell membrane</location>
        <topology evidence="1">Multi-pass membrane protein</topology>
    </subcellularLocation>
</comment>
<evidence type="ECO:0000313" key="8">
    <source>
        <dbReference type="EMBL" id="NEC61227.1"/>
    </source>
</evidence>
<dbReference type="InterPro" id="IPR011701">
    <property type="entry name" value="MFS"/>
</dbReference>
<evidence type="ECO:0000256" key="3">
    <source>
        <dbReference type="ARBA" id="ARBA00022692"/>
    </source>
</evidence>
<feature type="transmembrane region" description="Helical" evidence="7">
    <location>
        <begin position="50"/>
        <end position="71"/>
    </location>
</feature>
<dbReference type="PANTHER" id="PTHR23513:SF11">
    <property type="entry name" value="STAPHYLOFERRIN A TRANSPORTER"/>
    <property type="match status" value="1"/>
</dbReference>
<dbReference type="CDD" id="cd06173">
    <property type="entry name" value="MFS_MefA_like"/>
    <property type="match status" value="1"/>
</dbReference>
<protein>
    <submittedName>
        <fullName evidence="8">MFS transporter</fullName>
    </submittedName>
</protein>
<name>A0ABX0C3S6_9PSEU</name>
<evidence type="ECO:0000256" key="5">
    <source>
        <dbReference type="ARBA" id="ARBA00023136"/>
    </source>
</evidence>
<dbReference type="InterPro" id="IPR036259">
    <property type="entry name" value="MFS_trans_sf"/>
</dbReference>
<dbReference type="Proteomes" id="UP000470404">
    <property type="component" value="Unassembled WGS sequence"/>
</dbReference>
<dbReference type="PANTHER" id="PTHR23513">
    <property type="entry name" value="INTEGRAL MEMBRANE EFFLUX PROTEIN-RELATED"/>
    <property type="match status" value="1"/>
</dbReference>
<proteinExistence type="predicted"/>
<evidence type="ECO:0000256" key="2">
    <source>
        <dbReference type="ARBA" id="ARBA00022475"/>
    </source>
</evidence>
<sequence>MSAGSKPGFAEPLRNSEFRALWLAELSSVIGDQLARVALALVVYAQTSSAFLTALTYGLTLVPSLLGGMLLSGLADRLPRRSVMAATDGVRALLAGAMAVPGLPLPALWSCVGLLSFAAGPFKAAQMSLLPEVLGRGERYEAGLALRQFTTQVAQLGGFAGGGLLLAWLDPHVAMGLNAGTFVISTVFVLCGVQRRPAARTSEQPEISEPSDRIPYGSRGVVVALFGLVLLLGLYIVPEGLAAPYGREVGVGALGIGLLMAADPIGSAIGAWVSTLVALPTKVSTVVALAVLAGVPLLACAAKPNLAVTLVLWAMTGAVAEVYVIKAQALVVNVVPNRRLGGVMGRMGTAMYCSQGLMIVAGGAVADRIGPFRTTAAAGASAAVLALIVGSGWWVARSRGATRSEPISAGRKRDHHSLPRTFGTSPQDQDRLADRAVHEEAAPTRSATHRGQYGG</sequence>
<dbReference type="Gene3D" id="1.20.1250.20">
    <property type="entry name" value="MFS general substrate transporter like domains"/>
    <property type="match status" value="1"/>
</dbReference>
<evidence type="ECO:0000256" key="4">
    <source>
        <dbReference type="ARBA" id="ARBA00022989"/>
    </source>
</evidence>
<feature type="transmembrane region" description="Helical" evidence="7">
    <location>
        <begin position="310"/>
        <end position="335"/>
    </location>
</feature>
<dbReference type="SUPFAM" id="SSF103473">
    <property type="entry name" value="MFS general substrate transporter"/>
    <property type="match status" value="1"/>
</dbReference>
<keyword evidence="2" id="KW-1003">Cell membrane</keyword>
<feature type="region of interest" description="Disordered" evidence="6">
    <location>
        <begin position="404"/>
        <end position="433"/>
    </location>
</feature>
<feature type="transmembrane region" description="Helical" evidence="7">
    <location>
        <begin position="92"/>
        <end position="119"/>
    </location>
</feature>
<accession>A0ABX0C3S6</accession>
<evidence type="ECO:0000256" key="1">
    <source>
        <dbReference type="ARBA" id="ARBA00004651"/>
    </source>
</evidence>
<keyword evidence="3 7" id="KW-0812">Transmembrane</keyword>
<evidence type="ECO:0000256" key="7">
    <source>
        <dbReference type="SAM" id="Phobius"/>
    </source>
</evidence>
<dbReference type="RefSeq" id="WP_157904993.1">
    <property type="nucleotide sequence ID" value="NZ_JAAGNC010000189.1"/>
</dbReference>
<dbReference type="Pfam" id="PF07690">
    <property type="entry name" value="MFS_1"/>
    <property type="match status" value="1"/>
</dbReference>
<feature type="transmembrane region" description="Helical" evidence="7">
    <location>
        <begin position="378"/>
        <end position="396"/>
    </location>
</feature>
<keyword evidence="4 7" id="KW-1133">Transmembrane helix</keyword>